<evidence type="ECO:0000256" key="5">
    <source>
        <dbReference type="ARBA" id="ARBA00022692"/>
    </source>
</evidence>
<dbReference type="RefSeq" id="WP_016356154.1">
    <property type="nucleotide sequence ID" value="NZ_CP017952.1"/>
</dbReference>
<evidence type="ECO:0000313" key="13">
    <source>
        <dbReference type="Proteomes" id="UP000025245"/>
    </source>
</evidence>
<organism evidence="12 13">
    <name type="scientific">Streptococcus iniae</name>
    <name type="common">Streptococcus shiloi</name>
    <dbReference type="NCBI Taxonomy" id="1346"/>
    <lineage>
        <taxon>Bacteria</taxon>
        <taxon>Bacillati</taxon>
        <taxon>Bacillota</taxon>
        <taxon>Bacilli</taxon>
        <taxon>Lactobacillales</taxon>
        <taxon>Streptococcaceae</taxon>
        <taxon>Streptococcus</taxon>
    </lineage>
</organism>
<keyword evidence="8 11" id="KW-0472">Membrane</keyword>
<keyword evidence="5 11" id="KW-0812">Transmembrane</keyword>
<evidence type="ECO:0000256" key="6">
    <source>
        <dbReference type="ARBA" id="ARBA00022989"/>
    </source>
</evidence>
<keyword evidence="13" id="KW-1185">Reference proteome</keyword>
<dbReference type="Proteomes" id="UP000025245">
    <property type="component" value="Chromosome"/>
</dbReference>
<comment type="subunit">
    <text evidence="9">Homodimer. Interacts with EssB.</text>
</comment>
<dbReference type="EMBL" id="CP007586">
    <property type="protein sequence ID" value="AHY16524.1"/>
    <property type="molecule type" value="Genomic_DNA"/>
</dbReference>
<accession>A0ABM5QJL8</accession>
<sequence>MKVRKNVRIVWYIVAVILLLGAIVGLNLAIQANNEKGSLAADAHRQTKLDIALVNEDQSIVSGPNVYNLGTSYVKSIERDDSQNWSVVSRGTAENGLKKGDYQLMLIIPSDFSKKVLDIDNSSADRSIVTYKINTAGNLELEKEATKKGKDIVADLNSQLVDMYMASILSNLYTAQQNVQSMMDVQTGNVSTYQKNLYHSATDFQNIFPALLAQSGSSVTANDALKKSLDSYSSMYDGLTEAQTGFTTSLSKLLEKRAQDKISYEDFTQNLIQMGDLQKQIQPIVQEMQVNQSELMEMMSKVYKEADADGNEGESTLKSARQTLEELHKTLLKHQSDINENNEKLETFVKEALATYFDQRHIDDDLTLADFLKKEGNSSQSANAFEKATDNMVTKSLTVLPDSNPANLYGMPSEELSNITFDSGLADATGLITGRRNSLARELKENFDAREAAKAAVANINLPSNNQGAGTQTFAISSESPQVQITSWTVNGESNPSTISSNQENQITVNYNYVADSSNASTTTSASKFTVTIGQMVSTVSSDDSQKQEAYRNAEAAYQRSLQKVIDAYNTAGSLMSQYYHIGQDGKLNSLTSDFLNQSVKELLTNLLTQSIKGYLTNPDSVQSEGRIKALLSELENNQEILVEQLASVSTNSRIVSQKITDSLAELDNLLKTSKTVEAKNTEVGNADEATTTSIQTLSSQLEALKETTTGAKELAKSNSEEASQVNTIFSSFNKDVESAQDTGKKLSADAGDLMVAFEKELANNGNFVDSFSKVFNSAYQNGVPNNVLLDFLAQPVTENASSVKATVNVYRPFTWILLLEVVSLFTAYIFATQNLLKKLTNRYTVNKFLETDFLNVGIISALALISGLVLGTVSSNSLNVTRELVPSWTLLIVLFSFLLVHSQYFLLKNLKAIGMGLSLFMIISFVYLSNAIGTVATVKGFPKILKNSNPLSVLEGKLSAYFDSTSVGFTFLAGIAVLIIALIVANIFITLRLETKAKEH</sequence>
<feature type="transmembrane region" description="Helical" evidence="11">
    <location>
        <begin position="920"/>
        <end position="939"/>
    </location>
</feature>
<dbReference type="PANTHER" id="PTHR43077">
    <property type="entry name" value="TRANSPORT PERMEASE YVFS-RELATED"/>
    <property type="match status" value="1"/>
</dbReference>
<comment type="similarity">
    <text evidence="2">Belongs to the EsaA family.</text>
</comment>
<dbReference type="PANTHER" id="PTHR43077:SF10">
    <property type="entry name" value="TRANSPORT PERMEASE PROTEIN"/>
    <property type="match status" value="1"/>
</dbReference>
<keyword evidence="7" id="KW-0843">Virulence</keyword>
<name>A0ABM5QJL8_STRIN</name>
<dbReference type="InterPro" id="IPR051328">
    <property type="entry name" value="T7SS_ABC-Transporter"/>
</dbReference>
<evidence type="ECO:0000256" key="4">
    <source>
        <dbReference type="ARBA" id="ARBA00022475"/>
    </source>
</evidence>
<feature type="transmembrane region" description="Helical" evidence="11">
    <location>
        <begin position="886"/>
        <end position="908"/>
    </location>
</feature>
<comment type="subcellular location">
    <subcellularLocation>
        <location evidence="1">Cell membrane</location>
        <topology evidence="1">Multi-pass membrane protein</topology>
    </subcellularLocation>
</comment>
<reference evidence="12 13" key="1">
    <citation type="journal article" date="2014" name="Genome Announc.">
        <title>Complete Genome Sequence of a Virulent Strain, Streptococcus iniae ISET0901, Isolated from Diseased Tilapia.</title>
        <authorList>
            <person name="Pridgeon J.W."/>
            <person name="Zhang D."/>
            <person name="Zhang L."/>
        </authorList>
    </citation>
    <scope>NUCLEOTIDE SEQUENCE [LARGE SCALE GENOMIC DNA]</scope>
    <source>
        <strain evidence="12 13">ISET0901</strain>
    </source>
</reference>
<keyword evidence="10" id="KW-0175">Coiled coil</keyword>
<evidence type="ECO:0000256" key="2">
    <source>
        <dbReference type="ARBA" id="ARBA00008338"/>
    </source>
</evidence>
<feature type="transmembrane region" description="Helical" evidence="11">
    <location>
        <begin position="9"/>
        <end position="30"/>
    </location>
</feature>
<gene>
    <name evidence="12" type="ORF">DQ08_08745</name>
</gene>
<feature type="transmembrane region" description="Helical" evidence="11">
    <location>
        <begin position="968"/>
        <end position="992"/>
    </location>
</feature>
<keyword evidence="6 11" id="KW-1133">Transmembrane helix</keyword>
<keyword evidence="4" id="KW-1003">Cell membrane</keyword>
<feature type="transmembrane region" description="Helical" evidence="11">
    <location>
        <begin position="814"/>
        <end position="833"/>
    </location>
</feature>
<dbReference type="InterPro" id="IPR023838">
    <property type="entry name" value="T7SS_EsaA"/>
</dbReference>
<evidence type="ECO:0000313" key="12">
    <source>
        <dbReference type="EMBL" id="AHY16524.1"/>
    </source>
</evidence>
<proteinExistence type="inferred from homology"/>
<evidence type="ECO:0000256" key="9">
    <source>
        <dbReference type="ARBA" id="ARBA00046722"/>
    </source>
</evidence>
<dbReference type="Gene3D" id="3.40.1710.10">
    <property type="entry name" value="abc type-2 transporter like domain"/>
    <property type="match status" value="1"/>
</dbReference>
<evidence type="ECO:0000256" key="11">
    <source>
        <dbReference type="SAM" id="Phobius"/>
    </source>
</evidence>
<evidence type="ECO:0000256" key="8">
    <source>
        <dbReference type="ARBA" id="ARBA00023136"/>
    </source>
</evidence>
<feature type="coiled-coil region" evidence="10">
    <location>
        <begin position="317"/>
        <end position="344"/>
    </location>
</feature>
<dbReference type="NCBIfam" id="TIGR03929">
    <property type="entry name" value="T7_esaA_Nterm"/>
    <property type="match status" value="1"/>
</dbReference>
<feature type="transmembrane region" description="Helical" evidence="11">
    <location>
        <begin position="854"/>
        <end position="874"/>
    </location>
</feature>
<protein>
    <recommendedName>
        <fullName evidence="3">Type VII secretion system accessory factor EsaA</fullName>
    </recommendedName>
</protein>
<evidence type="ECO:0000256" key="10">
    <source>
        <dbReference type="SAM" id="Coils"/>
    </source>
</evidence>
<evidence type="ECO:0000256" key="7">
    <source>
        <dbReference type="ARBA" id="ARBA00023026"/>
    </source>
</evidence>
<evidence type="ECO:0000256" key="1">
    <source>
        <dbReference type="ARBA" id="ARBA00004651"/>
    </source>
</evidence>
<evidence type="ECO:0000256" key="3">
    <source>
        <dbReference type="ARBA" id="ARBA00020819"/>
    </source>
</evidence>